<organism evidence="5 6">
    <name type="scientific">Fusarium torreyae</name>
    <dbReference type="NCBI Taxonomy" id="1237075"/>
    <lineage>
        <taxon>Eukaryota</taxon>
        <taxon>Fungi</taxon>
        <taxon>Dikarya</taxon>
        <taxon>Ascomycota</taxon>
        <taxon>Pezizomycotina</taxon>
        <taxon>Sordariomycetes</taxon>
        <taxon>Hypocreomycetidae</taxon>
        <taxon>Hypocreales</taxon>
        <taxon>Nectriaceae</taxon>
        <taxon>Fusarium</taxon>
    </lineage>
</organism>
<dbReference type="Pfam" id="PF00144">
    <property type="entry name" value="Beta-lactamase"/>
    <property type="match status" value="1"/>
</dbReference>
<evidence type="ECO:0000256" key="1">
    <source>
        <dbReference type="ARBA" id="ARBA00038473"/>
    </source>
</evidence>
<dbReference type="PANTHER" id="PTHR22935">
    <property type="entry name" value="PENICILLIN-BINDING PROTEIN"/>
    <property type="match status" value="1"/>
</dbReference>
<keyword evidence="6" id="KW-1185">Reference proteome</keyword>
<dbReference type="Pfam" id="PF26335">
    <property type="entry name" value="ARB_00930_C"/>
    <property type="match status" value="1"/>
</dbReference>
<feature type="signal peptide" evidence="2">
    <location>
        <begin position="1"/>
        <end position="16"/>
    </location>
</feature>
<evidence type="ECO:0000259" key="3">
    <source>
        <dbReference type="Pfam" id="PF00144"/>
    </source>
</evidence>
<keyword evidence="2" id="KW-0732">Signal</keyword>
<gene>
    <name evidence="5" type="ORF">NW762_008799</name>
</gene>
<dbReference type="OrthoDB" id="10250282at2759"/>
<feature type="domain" description="Beta-lactamase-related" evidence="3">
    <location>
        <begin position="90"/>
        <end position="390"/>
    </location>
</feature>
<dbReference type="AlphaFoldDB" id="A0A9W8RUK6"/>
<name>A0A9W8RUK6_9HYPO</name>
<dbReference type="Proteomes" id="UP001152049">
    <property type="component" value="Unassembled WGS sequence"/>
</dbReference>
<sequence length="569" mass="61350">MKHLLPLLLLVGDGLAAKNYHCPPLGAVLPAPTKPSSDSDVKDAIEALTKGLKTITGLLNSTAVSIGISSIHEDKPLLDLHHTPENLDPRGVTEVDADSVYRVGSVSKAYVVLALLKLPGVRLDDPVTKYLPQLRKLKKQAKGKNAITVVDWDNVSLLALASHMGGIPADLATEISSFPGNWTQLGLPEADDLLGCGLIGIRPCNNKDFWDNFGKRPPTYAPWKNPVYANAAWLIMSFVIEKVSGQSTEEFVQKSVLDVAGMKSTTYSKPDDSVGAIGPGDVFWNTSLGILDPAGSYYSSTKDVLAFGSSILKNEQLDAVETNKWLKPVTFTSARGQFLGAPWEIKRSNNLTVDERLVEVYTKGGDLGTYHAALAMIPDYDIVISVLTGGPEASSGVVSLLYSQVIKSIVPALEAAGKTQAKSAFAGKYVNKETNSTLALAVDDEGPGLNITEWIVRGTDVSSHWLNYLSSLESGIPEIQIAGRLYPTDLSAGKKTAWRAVFRFGTAEEVAAEETQLFWDDASCSTWGVVDRAVYEFLGLDEMVFGVDEEGEAGEVELLGFQTTLERVE</sequence>
<feature type="domain" description="Beta-lactamase-like ARB-00930-like C-terminal" evidence="4">
    <location>
        <begin position="418"/>
        <end position="568"/>
    </location>
</feature>
<reference evidence="5" key="1">
    <citation type="submission" date="2022-09" db="EMBL/GenBank/DDBJ databases">
        <title>Fusarium specimens isolated from Avocado Roots.</title>
        <authorList>
            <person name="Stajich J."/>
            <person name="Roper C."/>
            <person name="Heimlech-Rivalta G."/>
        </authorList>
    </citation>
    <scope>NUCLEOTIDE SEQUENCE</scope>
    <source>
        <strain evidence="5">CF00136</strain>
    </source>
</reference>
<dbReference type="InterPro" id="IPR012338">
    <property type="entry name" value="Beta-lactam/transpept-like"/>
</dbReference>
<accession>A0A9W8RUK6</accession>
<protein>
    <recommendedName>
        <fullName evidence="7">Beta-lactamase-related domain-containing protein</fullName>
    </recommendedName>
</protein>
<evidence type="ECO:0000256" key="2">
    <source>
        <dbReference type="SAM" id="SignalP"/>
    </source>
</evidence>
<dbReference type="InterPro" id="IPR058664">
    <property type="entry name" value="ARB_00930-like_C"/>
</dbReference>
<dbReference type="Gene3D" id="3.40.710.10">
    <property type="entry name" value="DD-peptidase/beta-lactamase superfamily"/>
    <property type="match status" value="1"/>
</dbReference>
<comment type="caution">
    <text evidence="5">The sequence shown here is derived from an EMBL/GenBank/DDBJ whole genome shotgun (WGS) entry which is preliminary data.</text>
</comment>
<dbReference type="InterPro" id="IPR001466">
    <property type="entry name" value="Beta-lactam-related"/>
</dbReference>
<dbReference type="PANTHER" id="PTHR22935:SF95">
    <property type="entry name" value="BETA-LACTAMASE-LIKE 1-RELATED"/>
    <property type="match status" value="1"/>
</dbReference>
<dbReference type="SUPFAM" id="SSF56601">
    <property type="entry name" value="beta-lactamase/transpeptidase-like"/>
    <property type="match status" value="1"/>
</dbReference>
<proteinExistence type="inferred from homology"/>
<dbReference type="InterPro" id="IPR051478">
    <property type="entry name" value="Beta-lactamase-like_AB/R"/>
</dbReference>
<evidence type="ECO:0008006" key="7">
    <source>
        <dbReference type="Google" id="ProtNLM"/>
    </source>
</evidence>
<feature type="chain" id="PRO_5040976051" description="Beta-lactamase-related domain-containing protein" evidence="2">
    <location>
        <begin position="17"/>
        <end position="569"/>
    </location>
</feature>
<evidence type="ECO:0000313" key="6">
    <source>
        <dbReference type="Proteomes" id="UP001152049"/>
    </source>
</evidence>
<evidence type="ECO:0000259" key="4">
    <source>
        <dbReference type="Pfam" id="PF26335"/>
    </source>
</evidence>
<comment type="similarity">
    <text evidence="1">Belongs to the beta-lactamase family.</text>
</comment>
<evidence type="ECO:0000313" key="5">
    <source>
        <dbReference type="EMBL" id="KAJ4256703.1"/>
    </source>
</evidence>
<dbReference type="EMBL" id="JAOQAZ010000018">
    <property type="protein sequence ID" value="KAJ4256703.1"/>
    <property type="molecule type" value="Genomic_DNA"/>
</dbReference>